<keyword evidence="5 6" id="KW-0472">Membrane</keyword>
<dbReference type="PANTHER" id="PTHR47089:SF1">
    <property type="entry name" value="GUANOSINE ABC TRANSPORTER PERMEASE PROTEIN NUPP"/>
    <property type="match status" value="1"/>
</dbReference>
<evidence type="ECO:0000256" key="1">
    <source>
        <dbReference type="ARBA" id="ARBA00004651"/>
    </source>
</evidence>
<sequence length="343" mass="36525">MGRARPLLESALAILVGLIAGGLLMLPFRYDPLRAYQALFQGAFGTTHDILETLAFATPLMLTALTFAVGVRAGLFNIGAEGQMYVGAISAVFAASLLPLPPGIHIAVATLAGMIGGALWSLVPALLKIWRGVHEVISTIMFNWIAFHLVTYLAIYYLAEPGRAERTRPALPTARYPVLAEGSTLTTVIFVAVLFCLAVYFFLWGTRFGYELRLVGENPDAARYAGVRIGQALLGSFLIGGLAAGLAGASQIIGRPPAWSLYATLGNVATLGFDGIGVALVGRNHPLGGILAAILFGALQHGGRFMEYHAGVVSELVRAVNGLIVITLSIPELWAMLRRRLSR</sequence>
<dbReference type="GO" id="GO:0022857">
    <property type="term" value="F:transmembrane transporter activity"/>
    <property type="evidence" value="ECO:0007669"/>
    <property type="project" value="InterPro"/>
</dbReference>
<dbReference type="InParanoid" id="A0A212QML3"/>
<evidence type="ECO:0000256" key="2">
    <source>
        <dbReference type="ARBA" id="ARBA00022475"/>
    </source>
</evidence>
<keyword evidence="7" id="KW-0762">Sugar transport</keyword>
<protein>
    <submittedName>
        <fullName evidence="7">Simple sugar transport system permease protein</fullName>
    </submittedName>
</protein>
<dbReference type="Pfam" id="PF02653">
    <property type="entry name" value="BPD_transp_2"/>
    <property type="match status" value="1"/>
</dbReference>
<keyword evidence="4 6" id="KW-1133">Transmembrane helix</keyword>
<feature type="transmembrane region" description="Helical" evidence="6">
    <location>
        <begin position="318"/>
        <end position="337"/>
    </location>
</feature>
<feature type="transmembrane region" description="Helical" evidence="6">
    <location>
        <begin position="106"/>
        <end position="127"/>
    </location>
</feature>
<dbReference type="EMBL" id="FYEK01000012">
    <property type="protein sequence ID" value="SNB60622.1"/>
    <property type="molecule type" value="Genomic_DNA"/>
</dbReference>
<evidence type="ECO:0000256" key="6">
    <source>
        <dbReference type="SAM" id="Phobius"/>
    </source>
</evidence>
<dbReference type="AlphaFoldDB" id="A0A212QML3"/>
<evidence type="ECO:0000256" key="4">
    <source>
        <dbReference type="ARBA" id="ARBA00022989"/>
    </source>
</evidence>
<feature type="transmembrane region" description="Helical" evidence="6">
    <location>
        <begin position="179"/>
        <end position="203"/>
    </location>
</feature>
<feature type="transmembrane region" description="Helical" evidence="6">
    <location>
        <begin position="50"/>
        <end position="71"/>
    </location>
</feature>
<feature type="transmembrane region" description="Helical" evidence="6">
    <location>
        <begin position="259"/>
        <end position="280"/>
    </location>
</feature>
<feature type="transmembrane region" description="Helical" evidence="6">
    <location>
        <begin position="232"/>
        <end position="253"/>
    </location>
</feature>
<feature type="transmembrane region" description="Helical" evidence="6">
    <location>
        <begin position="139"/>
        <end position="159"/>
    </location>
</feature>
<proteinExistence type="predicted"/>
<evidence type="ECO:0000313" key="8">
    <source>
        <dbReference type="Proteomes" id="UP000197025"/>
    </source>
</evidence>
<dbReference type="Proteomes" id="UP000197025">
    <property type="component" value="Unassembled WGS sequence"/>
</dbReference>
<dbReference type="OrthoDB" id="45037at2"/>
<keyword evidence="8" id="KW-1185">Reference proteome</keyword>
<keyword evidence="3 6" id="KW-0812">Transmembrane</keyword>
<accession>A0A212QML3</accession>
<dbReference type="RefSeq" id="WP_088570369.1">
    <property type="nucleotide sequence ID" value="NZ_FYEK01000012.1"/>
</dbReference>
<name>A0A212QML3_9CHLR</name>
<feature type="transmembrane region" description="Helical" evidence="6">
    <location>
        <begin position="83"/>
        <end position="100"/>
    </location>
</feature>
<dbReference type="PANTHER" id="PTHR47089">
    <property type="entry name" value="ABC TRANSPORTER, PERMEASE PROTEIN"/>
    <property type="match status" value="1"/>
</dbReference>
<gene>
    <name evidence="7" type="ORF">SAMN02746019_00025570</name>
</gene>
<evidence type="ECO:0000256" key="5">
    <source>
        <dbReference type="ARBA" id="ARBA00023136"/>
    </source>
</evidence>
<dbReference type="GO" id="GO:0005886">
    <property type="term" value="C:plasma membrane"/>
    <property type="evidence" value="ECO:0007669"/>
    <property type="project" value="UniProtKB-SubCell"/>
</dbReference>
<comment type="subcellular location">
    <subcellularLocation>
        <location evidence="1">Cell membrane</location>
        <topology evidence="1">Multi-pass membrane protein</topology>
    </subcellularLocation>
</comment>
<keyword evidence="2" id="KW-1003">Cell membrane</keyword>
<feature type="transmembrane region" description="Helical" evidence="6">
    <location>
        <begin position="12"/>
        <end position="30"/>
    </location>
</feature>
<organism evidence="7 8">
    <name type="scientific">Thermoflexus hugenholtzii JAD2</name>
    <dbReference type="NCBI Taxonomy" id="877466"/>
    <lineage>
        <taxon>Bacteria</taxon>
        <taxon>Bacillati</taxon>
        <taxon>Chloroflexota</taxon>
        <taxon>Thermoflexia</taxon>
        <taxon>Thermoflexales</taxon>
        <taxon>Thermoflexaceae</taxon>
        <taxon>Thermoflexus</taxon>
    </lineage>
</organism>
<reference evidence="8" key="1">
    <citation type="submission" date="2017-06" db="EMBL/GenBank/DDBJ databases">
        <authorList>
            <person name="Varghese N."/>
            <person name="Submissions S."/>
        </authorList>
    </citation>
    <scope>NUCLEOTIDE SEQUENCE [LARGE SCALE GENOMIC DNA]</scope>
    <source>
        <strain evidence="8">JAD2</strain>
    </source>
</reference>
<evidence type="ECO:0000256" key="3">
    <source>
        <dbReference type="ARBA" id="ARBA00022692"/>
    </source>
</evidence>
<dbReference type="InterPro" id="IPR001851">
    <property type="entry name" value="ABC_transp_permease"/>
</dbReference>
<keyword evidence="7" id="KW-0813">Transport</keyword>
<evidence type="ECO:0000313" key="7">
    <source>
        <dbReference type="EMBL" id="SNB60622.1"/>
    </source>
</evidence>
<feature type="transmembrane region" description="Helical" evidence="6">
    <location>
        <begin position="287"/>
        <end position="306"/>
    </location>
</feature>
<dbReference type="CDD" id="cd06580">
    <property type="entry name" value="TM_PBP1_transp_TpRbsC_like"/>
    <property type="match status" value="1"/>
</dbReference>